<keyword evidence="2" id="KW-0732">Signal</keyword>
<dbReference type="Proteomes" id="UP001058016">
    <property type="component" value="Chromosome"/>
</dbReference>
<feature type="domain" description="PepSY" evidence="3">
    <location>
        <begin position="54"/>
        <end position="108"/>
    </location>
</feature>
<reference evidence="5 6" key="1">
    <citation type="submission" date="2021-03" db="EMBL/GenBank/DDBJ databases">
        <title>Comparative Genomics and Metabolomics in the genus Turicibacter.</title>
        <authorList>
            <person name="Maki J."/>
            <person name="Looft T."/>
        </authorList>
    </citation>
    <scope>NUCLEOTIDE SEQUENCE</scope>
    <source>
        <strain evidence="5">ISU324</strain>
        <strain evidence="4 6">MMM721</strain>
    </source>
</reference>
<dbReference type="Gene3D" id="3.10.450.40">
    <property type="match status" value="2"/>
</dbReference>
<dbReference type="InterPro" id="IPR025711">
    <property type="entry name" value="PepSY"/>
</dbReference>
<feature type="compositionally biased region" description="Low complexity" evidence="1">
    <location>
        <begin position="24"/>
        <end position="44"/>
    </location>
</feature>
<dbReference type="RefSeq" id="WP_055242537.1">
    <property type="nucleotide sequence ID" value="NZ_CP071249.1"/>
</dbReference>
<keyword evidence="6" id="KW-1185">Reference proteome</keyword>
<dbReference type="Pfam" id="PF03413">
    <property type="entry name" value="PepSY"/>
    <property type="match status" value="2"/>
</dbReference>
<dbReference type="AlphaFoldDB" id="A0A9Q9FGC4"/>
<protein>
    <submittedName>
        <fullName evidence="5">PepSY domain-containing protein</fullName>
    </submittedName>
</protein>
<evidence type="ECO:0000313" key="5">
    <source>
        <dbReference type="EMBL" id="UUF08155.1"/>
    </source>
</evidence>
<organism evidence="5 7">
    <name type="scientific">Turicibacter bilis</name>
    <dbReference type="NCBI Taxonomy" id="2735723"/>
    <lineage>
        <taxon>Bacteria</taxon>
        <taxon>Bacillati</taxon>
        <taxon>Bacillota</taxon>
        <taxon>Erysipelotrichia</taxon>
        <taxon>Erysipelotrichales</taxon>
        <taxon>Turicibacteraceae</taxon>
        <taxon>Turicibacter</taxon>
    </lineage>
</organism>
<dbReference type="Proteomes" id="UP001058072">
    <property type="component" value="Chromosome"/>
</dbReference>
<dbReference type="EMBL" id="CP071249">
    <property type="protein sequence ID" value="UUF06927.1"/>
    <property type="molecule type" value="Genomic_DNA"/>
</dbReference>
<feature type="signal peptide" evidence="2">
    <location>
        <begin position="1"/>
        <end position="21"/>
    </location>
</feature>
<evidence type="ECO:0000256" key="1">
    <source>
        <dbReference type="SAM" id="MobiDB-lite"/>
    </source>
</evidence>
<evidence type="ECO:0000256" key="2">
    <source>
        <dbReference type="SAM" id="SignalP"/>
    </source>
</evidence>
<name>A0A9Q9FGC4_9FIRM</name>
<feature type="region of interest" description="Disordered" evidence="1">
    <location>
        <begin position="24"/>
        <end position="46"/>
    </location>
</feature>
<proteinExistence type="predicted"/>
<dbReference type="PROSITE" id="PS51257">
    <property type="entry name" value="PROKAR_LIPOPROTEIN"/>
    <property type="match status" value="1"/>
</dbReference>
<evidence type="ECO:0000313" key="7">
    <source>
        <dbReference type="Proteomes" id="UP001058072"/>
    </source>
</evidence>
<accession>A0A9Q9FGC4</accession>
<evidence type="ECO:0000259" key="3">
    <source>
        <dbReference type="Pfam" id="PF03413"/>
    </source>
</evidence>
<dbReference type="EMBL" id="CP071250">
    <property type="protein sequence ID" value="UUF08155.1"/>
    <property type="molecule type" value="Genomic_DNA"/>
</dbReference>
<evidence type="ECO:0000313" key="4">
    <source>
        <dbReference type="EMBL" id="UUF06927.1"/>
    </source>
</evidence>
<evidence type="ECO:0000313" key="6">
    <source>
        <dbReference type="Proteomes" id="UP001058016"/>
    </source>
</evidence>
<sequence>MKKYRHYLLIGGALLALTACSNTKSSTTTQTPTNNGTVNETGTTQVKGGDMPIEDILIQARKSIGNGIVTSVDYEVGHPNYYEVDIYVENQKYELQFDALTGEIFKQEQTSENPTILDGVNISIDEAISIAAAQSNGGLVHSIHLQPKEIGVVYEATAIKNNKEQKIEISATDGKVISFEEEVND</sequence>
<feature type="domain" description="PepSY" evidence="3">
    <location>
        <begin position="122"/>
        <end position="178"/>
    </location>
</feature>
<gene>
    <name evidence="4" type="ORF">J0J69_05265</name>
    <name evidence="5" type="ORF">J0J70_11240</name>
</gene>
<feature type="chain" id="PRO_5040136461" evidence="2">
    <location>
        <begin position="22"/>
        <end position="185"/>
    </location>
</feature>